<organism evidence="1 2">
    <name type="scientific">Penicillium canariense</name>
    <dbReference type="NCBI Taxonomy" id="189055"/>
    <lineage>
        <taxon>Eukaryota</taxon>
        <taxon>Fungi</taxon>
        <taxon>Dikarya</taxon>
        <taxon>Ascomycota</taxon>
        <taxon>Pezizomycotina</taxon>
        <taxon>Eurotiomycetes</taxon>
        <taxon>Eurotiomycetidae</taxon>
        <taxon>Eurotiales</taxon>
        <taxon>Aspergillaceae</taxon>
        <taxon>Penicillium</taxon>
    </lineage>
</organism>
<protein>
    <submittedName>
        <fullName evidence="1">Uncharacterized protein</fullName>
    </submittedName>
</protein>
<accession>A0A9W9LJ05</accession>
<dbReference type="RefSeq" id="XP_056540334.1">
    <property type="nucleotide sequence ID" value="XM_056690569.1"/>
</dbReference>
<dbReference type="OrthoDB" id="3016366at2759"/>
<dbReference type="Proteomes" id="UP001149163">
    <property type="component" value="Unassembled WGS sequence"/>
</dbReference>
<gene>
    <name evidence="1" type="ORF">N7482_008445</name>
</gene>
<dbReference type="AlphaFoldDB" id="A0A9W9LJ05"/>
<reference evidence="1" key="2">
    <citation type="journal article" date="2023" name="IMA Fungus">
        <title>Comparative genomic study of the Penicillium genus elucidates a diverse pangenome and 15 lateral gene transfer events.</title>
        <authorList>
            <person name="Petersen C."/>
            <person name="Sorensen T."/>
            <person name="Nielsen M.R."/>
            <person name="Sondergaard T.E."/>
            <person name="Sorensen J.L."/>
            <person name="Fitzpatrick D.A."/>
            <person name="Frisvad J.C."/>
            <person name="Nielsen K.L."/>
        </authorList>
    </citation>
    <scope>NUCLEOTIDE SEQUENCE</scope>
    <source>
        <strain evidence="1">IBT 26290</strain>
    </source>
</reference>
<reference evidence="1" key="1">
    <citation type="submission" date="2022-11" db="EMBL/GenBank/DDBJ databases">
        <authorList>
            <person name="Petersen C."/>
        </authorList>
    </citation>
    <scope>NUCLEOTIDE SEQUENCE</scope>
    <source>
        <strain evidence="1">IBT 26290</strain>
    </source>
</reference>
<dbReference type="GeneID" id="81429745"/>
<keyword evidence="2" id="KW-1185">Reference proteome</keyword>
<name>A0A9W9LJ05_9EURO</name>
<comment type="caution">
    <text evidence="1">The sequence shown here is derived from an EMBL/GenBank/DDBJ whole genome shotgun (WGS) entry which is preliminary data.</text>
</comment>
<evidence type="ECO:0000313" key="2">
    <source>
        <dbReference type="Proteomes" id="UP001149163"/>
    </source>
</evidence>
<dbReference type="EMBL" id="JAPQKN010000006">
    <property type="protein sequence ID" value="KAJ5157345.1"/>
    <property type="molecule type" value="Genomic_DNA"/>
</dbReference>
<proteinExistence type="predicted"/>
<sequence>MSTQFTFEINGLYILLSDSGDKSYTFHWGLYLHQSTTSGYLYHLINEPNSTSWRFDPRPSQNVINPNRLFNPIPRKHHLSSVWVKEALFELDDEGYIKLTQSVNEIEVEARNLAIRNKSQGKKTISRSAGSQA</sequence>
<evidence type="ECO:0000313" key="1">
    <source>
        <dbReference type="EMBL" id="KAJ5157345.1"/>
    </source>
</evidence>